<evidence type="ECO:0000259" key="2">
    <source>
        <dbReference type="Pfam" id="PF01035"/>
    </source>
</evidence>
<dbReference type="SUPFAM" id="SSF53155">
    <property type="entry name" value="Methylated DNA-protein cysteine methyltransferase domain"/>
    <property type="match status" value="1"/>
</dbReference>
<reference evidence="4 5" key="1">
    <citation type="submission" date="2011-05" db="EMBL/GenBank/DDBJ databases">
        <title>Whole genome sequence of Microlunatus phosphovorus NM-1.</title>
        <authorList>
            <person name="Hosoyama A."/>
            <person name="Sasaki K."/>
            <person name="Harada T."/>
            <person name="Igarashi R."/>
            <person name="Kawakoshi A."/>
            <person name="Sasagawa M."/>
            <person name="Fukada J."/>
            <person name="Nakamura S."/>
            <person name="Katano Y."/>
            <person name="Hanada S."/>
            <person name="Kamagata Y."/>
            <person name="Nakamura N."/>
            <person name="Yamazaki S."/>
            <person name="Fujita N."/>
        </authorList>
    </citation>
    <scope>NUCLEOTIDE SEQUENCE [LARGE SCALE GENOMIC DNA]</scope>
    <source>
        <strain evidence="5">ATCC 700054 / DSM 10555 / JCM 9379 / NBRC 101784 / NCIMB 13414 / VKM Ac-1990 / NM-1</strain>
    </source>
</reference>
<dbReference type="Pfam" id="PF01035">
    <property type="entry name" value="DNA_binding_1"/>
    <property type="match status" value="1"/>
</dbReference>
<dbReference type="KEGG" id="mph:MLP_36050"/>
<dbReference type="RefSeq" id="WP_013864468.1">
    <property type="nucleotide sequence ID" value="NC_015635.1"/>
</dbReference>
<dbReference type="EC" id="2.1.1.63" evidence="4"/>
<dbReference type="CDD" id="cd06445">
    <property type="entry name" value="ATase"/>
    <property type="match status" value="1"/>
</dbReference>
<name>F5XNX9_MICPN</name>
<dbReference type="PANTHER" id="PTHR10815:SF5">
    <property type="entry name" value="METHYLATED-DNA--PROTEIN-CYSTEINE METHYLTRANSFERASE"/>
    <property type="match status" value="1"/>
</dbReference>
<evidence type="ECO:0000313" key="4">
    <source>
        <dbReference type="EMBL" id="BAK36619.1"/>
    </source>
</evidence>
<dbReference type="AlphaFoldDB" id="F5XNX9"/>
<dbReference type="Gene3D" id="3.30.160.70">
    <property type="entry name" value="Methylated DNA-protein cysteine methyltransferase domain"/>
    <property type="match status" value="1"/>
</dbReference>
<dbReference type="eggNOG" id="COG0350">
    <property type="taxonomic scope" value="Bacteria"/>
</dbReference>
<protein>
    <submittedName>
        <fullName evidence="4">Putative methylated-DNA--protein-cysteine methyltransferase</fullName>
        <ecNumber evidence="4">2.1.1.63</ecNumber>
    </submittedName>
</protein>
<keyword evidence="5" id="KW-1185">Reference proteome</keyword>
<dbReference type="InterPro" id="IPR036217">
    <property type="entry name" value="MethylDNA_cys_MeTrfase_DNAb"/>
</dbReference>
<feature type="domain" description="Methylated-DNA-[protein]-cysteine S-methyltransferase DNA binding" evidence="2">
    <location>
        <begin position="79"/>
        <end position="161"/>
    </location>
</feature>
<evidence type="ECO:0000259" key="3">
    <source>
        <dbReference type="Pfam" id="PF02870"/>
    </source>
</evidence>
<gene>
    <name evidence="4" type="ordered locus">MLP_36050</name>
</gene>
<dbReference type="InterPro" id="IPR036631">
    <property type="entry name" value="MGMT_N_sf"/>
</dbReference>
<sequence>MSELAALDTPIGRIVVTAGAEGVRRISWRVVGRTSLGHSEAPVPGSALDQAVTELSEYFAGTRREFSVPVELDGLTTSTRQVLLALQQVPYGSSVTYGELAELSGTGLPARAIGSVMGANPVPILIACHRVLAGDGLGGYSGGLPGQGLETKRWLLEHEGILPPRLL</sequence>
<dbReference type="Pfam" id="PF02870">
    <property type="entry name" value="Methyltransf_1N"/>
    <property type="match status" value="1"/>
</dbReference>
<dbReference type="EMBL" id="AP012204">
    <property type="protein sequence ID" value="BAK36619.1"/>
    <property type="molecule type" value="Genomic_DNA"/>
</dbReference>
<dbReference type="Proteomes" id="UP000007947">
    <property type="component" value="Chromosome"/>
</dbReference>
<keyword evidence="4" id="KW-0489">Methyltransferase</keyword>
<dbReference type="InterPro" id="IPR036388">
    <property type="entry name" value="WH-like_DNA-bd_sf"/>
</dbReference>
<organism evidence="4 5">
    <name type="scientific">Microlunatus phosphovorus (strain ATCC 700054 / DSM 10555 / JCM 9379 / NBRC 101784 / NCIMB 13414 / VKM Ac-1990 / NM-1)</name>
    <dbReference type="NCBI Taxonomy" id="1032480"/>
    <lineage>
        <taxon>Bacteria</taxon>
        <taxon>Bacillati</taxon>
        <taxon>Actinomycetota</taxon>
        <taxon>Actinomycetes</taxon>
        <taxon>Propionibacteriales</taxon>
        <taxon>Propionibacteriaceae</taxon>
        <taxon>Microlunatus</taxon>
    </lineage>
</organism>
<feature type="domain" description="Methylguanine DNA methyltransferase ribonuclease-like" evidence="3">
    <location>
        <begin position="7"/>
        <end position="72"/>
    </location>
</feature>
<evidence type="ECO:0000256" key="1">
    <source>
        <dbReference type="ARBA" id="ARBA00022763"/>
    </source>
</evidence>
<accession>F5XNX9</accession>
<dbReference type="PANTHER" id="PTHR10815">
    <property type="entry name" value="METHYLATED-DNA--PROTEIN-CYSTEINE METHYLTRANSFERASE"/>
    <property type="match status" value="1"/>
</dbReference>
<dbReference type="GO" id="GO:0006281">
    <property type="term" value="P:DNA repair"/>
    <property type="evidence" value="ECO:0007669"/>
    <property type="project" value="InterPro"/>
</dbReference>
<dbReference type="GO" id="GO:0032259">
    <property type="term" value="P:methylation"/>
    <property type="evidence" value="ECO:0007669"/>
    <property type="project" value="UniProtKB-KW"/>
</dbReference>
<dbReference type="HOGENOM" id="CLU_000445_52_2_11"/>
<dbReference type="SUPFAM" id="SSF46767">
    <property type="entry name" value="Methylated DNA-protein cysteine methyltransferase, C-terminal domain"/>
    <property type="match status" value="1"/>
</dbReference>
<keyword evidence="1" id="KW-0227">DNA damage</keyword>
<dbReference type="NCBIfam" id="TIGR00589">
    <property type="entry name" value="ogt"/>
    <property type="match status" value="1"/>
</dbReference>
<dbReference type="STRING" id="1032480.MLP_36050"/>
<evidence type="ECO:0000313" key="5">
    <source>
        <dbReference type="Proteomes" id="UP000007947"/>
    </source>
</evidence>
<keyword evidence="4" id="KW-0808">Transferase</keyword>
<dbReference type="Gene3D" id="1.10.10.10">
    <property type="entry name" value="Winged helix-like DNA-binding domain superfamily/Winged helix DNA-binding domain"/>
    <property type="match status" value="1"/>
</dbReference>
<proteinExistence type="predicted"/>
<dbReference type="InterPro" id="IPR014048">
    <property type="entry name" value="MethylDNA_cys_MeTrfase_DNA-bd"/>
</dbReference>
<dbReference type="OrthoDB" id="9802228at2"/>
<dbReference type="GO" id="GO:0003908">
    <property type="term" value="F:methylated-DNA-[protein]-cysteine S-methyltransferase activity"/>
    <property type="evidence" value="ECO:0007669"/>
    <property type="project" value="UniProtKB-EC"/>
</dbReference>
<dbReference type="InterPro" id="IPR008332">
    <property type="entry name" value="MethylG_MeTrfase_N"/>
</dbReference>